<feature type="non-terminal residue" evidence="2">
    <location>
        <position position="309"/>
    </location>
</feature>
<dbReference type="AlphaFoldDB" id="A0A1B6CR99"/>
<sequence>DTLTSIMYTLSSYWLTSVVVSVVVASCVAYPYKNFHDIRENVDPKDVRNLDGLDISRPEVIPADKQDFRSSDATLGRVQSNGDGDFVDEVEINDGGGLNAVQFINWCYDDIGVIECDVLYPFLIQNINNYFGRVREFLTDHKNMKDLALKLKNIDEYIQPSKVYKDFNKKQTVEAYKVKSKGGHKIKETLNSVKSKKLDKSLNLDGLGGGHLLRDISHEEDRDLDSLGGGHLLRSVLSEHIRDLDSLGGGHLLRSLYGKQNRDLDSLGGGNLLRSMSQEVNRDLDSLGGGNLLRSISQEEDRDLDSLGG</sequence>
<evidence type="ECO:0000313" key="2">
    <source>
        <dbReference type="EMBL" id="JAS16096.1"/>
    </source>
</evidence>
<feature type="non-terminal residue" evidence="2">
    <location>
        <position position="1"/>
    </location>
</feature>
<proteinExistence type="predicted"/>
<keyword evidence="1" id="KW-0812">Transmembrane</keyword>
<keyword evidence="1" id="KW-1133">Transmembrane helix</keyword>
<gene>
    <name evidence="2" type="ORF">g.24446</name>
</gene>
<reference evidence="2" key="1">
    <citation type="submission" date="2015-12" db="EMBL/GenBank/DDBJ databases">
        <title>De novo transcriptome assembly of four potential Pierce s Disease insect vectors from Arizona vineyards.</title>
        <authorList>
            <person name="Tassone E.E."/>
        </authorList>
    </citation>
    <scope>NUCLEOTIDE SEQUENCE</scope>
</reference>
<accession>A0A1B6CR99</accession>
<protein>
    <submittedName>
        <fullName evidence="2">Uncharacterized protein</fullName>
    </submittedName>
</protein>
<keyword evidence="1" id="KW-0472">Membrane</keyword>
<organism evidence="2">
    <name type="scientific">Clastoptera arizonana</name>
    <name type="common">Arizona spittle bug</name>
    <dbReference type="NCBI Taxonomy" id="38151"/>
    <lineage>
        <taxon>Eukaryota</taxon>
        <taxon>Metazoa</taxon>
        <taxon>Ecdysozoa</taxon>
        <taxon>Arthropoda</taxon>
        <taxon>Hexapoda</taxon>
        <taxon>Insecta</taxon>
        <taxon>Pterygota</taxon>
        <taxon>Neoptera</taxon>
        <taxon>Paraneoptera</taxon>
        <taxon>Hemiptera</taxon>
        <taxon>Auchenorrhyncha</taxon>
        <taxon>Cercopoidea</taxon>
        <taxon>Clastopteridae</taxon>
        <taxon>Clastoptera</taxon>
    </lineage>
</organism>
<evidence type="ECO:0000256" key="1">
    <source>
        <dbReference type="SAM" id="Phobius"/>
    </source>
</evidence>
<dbReference type="EMBL" id="GEDC01021202">
    <property type="protein sequence ID" value="JAS16096.1"/>
    <property type="molecule type" value="Transcribed_RNA"/>
</dbReference>
<feature type="transmembrane region" description="Helical" evidence="1">
    <location>
        <begin position="12"/>
        <end position="32"/>
    </location>
</feature>
<name>A0A1B6CR99_9HEMI</name>